<dbReference type="InterPro" id="IPR036113">
    <property type="entry name" value="Asp/Glu-ADT_sf_sub_c"/>
</dbReference>
<dbReference type="GO" id="GO:0016740">
    <property type="term" value="F:transferase activity"/>
    <property type="evidence" value="ECO:0007669"/>
    <property type="project" value="UniProtKB-KW"/>
</dbReference>
<comment type="function">
    <text evidence="1">Allows the formation of correctly charged Asn-tRNA(Asn) or Gln-tRNA(Gln) through the transamidation of misacylated Asp-tRNA(Asn) or Glu-tRNA(Gln) in organisms which lack either or both of asparaginyl-tRNA or glutaminyl-tRNA synthetases. The reaction takes place in the presence of glutamine and ATP through an activated phospho-Asp-tRNA(Asn) or phospho-Glu-tRNA(Gln).</text>
</comment>
<dbReference type="GO" id="GO:0006412">
    <property type="term" value="P:translation"/>
    <property type="evidence" value="ECO:0007669"/>
    <property type="project" value="UniProtKB-UniRule"/>
</dbReference>
<evidence type="ECO:0000313" key="3">
    <source>
        <dbReference type="Proteomes" id="UP000243180"/>
    </source>
</evidence>
<name>A0A1B4XCM8_9GAMM</name>
<dbReference type="Proteomes" id="UP000243180">
    <property type="component" value="Chromosome"/>
</dbReference>
<dbReference type="PANTHER" id="PTHR15004:SF0">
    <property type="entry name" value="GLUTAMYL-TRNA(GLN) AMIDOTRANSFERASE SUBUNIT C, MITOCHONDRIAL"/>
    <property type="match status" value="1"/>
</dbReference>
<sequence>MSLDREQVRKIAHLARLHITGQEADAYAGTLSRILGLIEQMNAVDTAGVAPMAHPNEAGLRLREDAVTESDQREKFQKIAPAVEAGLYLVPKVIE</sequence>
<evidence type="ECO:0000256" key="1">
    <source>
        <dbReference type="HAMAP-Rule" id="MF_00122"/>
    </source>
</evidence>
<dbReference type="GO" id="GO:0050566">
    <property type="term" value="F:asparaginyl-tRNA synthase (glutamine-hydrolyzing) activity"/>
    <property type="evidence" value="ECO:0007669"/>
    <property type="project" value="RHEA"/>
</dbReference>
<keyword evidence="2" id="KW-0808">Transferase</keyword>
<dbReference type="SUPFAM" id="SSF141000">
    <property type="entry name" value="Glu-tRNAGln amidotransferase C subunit"/>
    <property type="match status" value="1"/>
</dbReference>
<dbReference type="GO" id="GO:0005524">
    <property type="term" value="F:ATP binding"/>
    <property type="evidence" value="ECO:0007669"/>
    <property type="project" value="UniProtKB-KW"/>
</dbReference>
<dbReference type="Pfam" id="PF02686">
    <property type="entry name" value="GatC"/>
    <property type="match status" value="1"/>
</dbReference>
<dbReference type="EMBL" id="AP014879">
    <property type="protein sequence ID" value="BAV32535.1"/>
    <property type="molecule type" value="Genomic_DNA"/>
</dbReference>
<dbReference type="InterPro" id="IPR003837">
    <property type="entry name" value="GatC"/>
</dbReference>
<comment type="similarity">
    <text evidence="1">Belongs to the GatC family.</text>
</comment>
<keyword evidence="1" id="KW-0547">Nucleotide-binding</keyword>
<gene>
    <name evidence="1" type="primary">gatC</name>
    <name evidence="2" type="ORF">SCL_0213</name>
</gene>
<evidence type="ECO:0000313" key="2">
    <source>
        <dbReference type="EMBL" id="BAV32535.1"/>
    </source>
</evidence>
<keyword evidence="1" id="KW-0067">ATP-binding</keyword>
<dbReference type="GO" id="GO:0050567">
    <property type="term" value="F:glutaminyl-tRNA synthase (glutamine-hydrolyzing) activity"/>
    <property type="evidence" value="ECO:0007669"/>
    <property type="project" value="UniProtKB-UniRule"/>
</dbReference>
<reference evidence="2 3" key="1">
    <citation type="submission" date="2015-05" db="EMBL/GenBank/DDBJ databases">
        <title>Complete genome sequence of a sulfur-oxidizing gammaproteobacterium strain HA5.</title>
        <authorList>
            <person name="Miura A."/>
            <person name="Kojima H."/>
            <person name="Fukui M."/>
        </authorList>
    </citation>
    <scope>NUCLEOTIDE SEQUENCE [LARGE SCALE GENOMIC DNA]</scope>
    <source>
        <strain evidence="2 3">HA5</strain>
    </source>
</reference>
<dbReference type="AlphaFoldDB" id="A0A1B4XCM8"/>
<dbReference type="Gene3D" id="1.10.20.60">
    <property type="entry name" value="Glu-tRNAGln amidotransferase C subunit, N-terminal domain"/>
    <property type="match status" value="1"/>
</dbReference>
<keyword evidence="1" id="KW-0648">Protein biosynthesis</keyword>
<dbReference type="InParanoid" id="A0A1B4XCM8"/>
<proteinExistence type="inferred from homology"/>
<dbReference type="EC" id="6.3.5.-" evidence="1"/>
<protein>
    <recommendedName>
        <fullName evidence="1">Aspartyl/glutamyl-tRNA(Asn/Gln) amidotransferase subunit C</fullName>
        <shortName evidence="1">Asp/Glu-ADT subunit C</shortName>
        <ecNumber evidence="1">6.3.5.-</ecNumber>
    </recommendedName>
</protein>
<dbReference type="NCBIfam" id="TIGR00135">
    <property type="entry name" value="gatC"/>
    <property type="match status" value="1"/>
</dbReference>
<comment type="catalytic activity">
    <reaction evidence="1">
        <text>L-glutamyl-tRNA(Gln) + L-glutamine + ATP + H2O = L-glutaminyl-tRNA(Gln) + L-glutamate + ADP + phosphate + H(+)</text>
        <dbReference type="Rhea" id="RHEA:17521"/>
        <dbReference type="Rhea" id="RHEA-COMP:9681"/>
        <dbReference type="Rhea" id="RHEA-COMP:9684"/>
        <dbReference type="ChEBI" id="CHEBI:15377"/>
        <dbReference type="ChEBI" id="CHEBI:15378"/>
        <dbReference type="ChEBI" id="CHEBI:29985"/>
        <dbReference type="ChEBI" id="CHEBI:30616"/>
        <dbReference type="ChEBI" id="CHEBI:43474"/>
        <dbReference type="ChEBI" id="CHEBI:58359"/>
        <dbReference type="ChEBI" id="CHEBI:78520"/>
        <dbReference type="ChEBI" id="CHEBI:78521"/>
        <dbReference type="ChEBI" id="CHEBI:456216"/>
    </reaction>
</comment>
<dbReference type="RefSeq" id="WP_096359210.1">
    <property type="nucleotide sequence ID" value="NZ_AP014879.1"/>
</dbReference>
<dbReference type="HAMAP" id="MF_00122">
    <property type="entry name" value="GatC"/>
    <property type="match status" value="1"/>
</dbReference>
<comment type="catalytic activity">
    <reaction evidence="1">
        <text>L-aspartyl-tRNA(Asn) + L-glutamine + ATP + H2O = L-asparaginyl-tRNA(Asn) + L-glutamate + ADP + phosphate + 2 H(+)</text>
        <dbReference type="Rhea" id="RHEA:14513"/>
        <dbReference type="Rhea" id="RHEA-COMP:9674"/>
        <dbReference type="Rhea" id="RHEA-COMP:9677"/>
        <dbReference type="ChEBI" id="CHEBI:15377"/>
        <dbReference type="ChEBI" id="CHEBI:15378"/>
        <dbReference type="ChEBI" id="CHEBI:29985"/>
        <dbReference type="ChEBI" id="CHEBI:30616"/>
        <dbReference type="ChEBI" id="CHEBI:43474"/>
        <dbReference type="ChEBI" id="CHEBI:58359"/>
        <dbReference type="ChEBI" id="CHEBI:78515"/>
        <dbReference type="ChEBI" id="CHEBI:78516"/>
        <dbReference type="ChEBI" id="CHEBI:456216"/>
    </reaction>
</comment>
<keyword evidence="1" id="KW-0436">Ligase</keyword>
<dbReference type="KEGG" id="slim:SCL_0213"/>
<dbReference type="GO" id="GO:0006450">
    <property type="term" value="P:regulation of translational fidelity"/>
    <property type="evidence" value="ECO:0007669"/>
    <property type="project" value="InterPro"/>
</dbReference>
<organism evidence="2 3">
    <name type="scientific">Sulfuricaulis limicola</name>
    <dbReference type="NCBI Taxonomy" id="1620215"/>
    <lineage>
        <taxon>Bacteria</taxon>
        <taxon>Pseudomonadati</taxon>
        <taxon>Pseudomonadota</taxon>
        <taxon>Gammaproteobacteria</taxon>
        <taxon>Acidiferrobacterales</taxon>
        <taxon>Acidiferrobacteraceae</taxon>
        <taxon>Sulfuricaulis</taxon>
    </lineage>
</organism>
<dbReference type="OrthoDB" id="9794326at2"/>
<comment type="subunit">
    <text evidence="1">Heterotrimer of A, B and C subunits.</text>
</comment>
<accession>A0A1B4XCM8</accession>
<dbReference type="GO" id="GO:0070681">
    <property type="term" value="P:glutaminyl-tRNAGln biosynthesis via transamidation"/>
    <property type="evidence" value="ECO:0007669"/>
    <property type="project" value="TreeGrafter"/>
</dbReference>
<dbReference type="PANTHER" id="PTHR15004">
    <property type="entry name" value="GLUTAMYL-TRNA(GLN) AMIDOTRANSFERASE SUBUNIT C, MITOCHONDRIAL"/>
    <property type="match status" value="1"/>
</dbReference>
<keyword evidence="3" id="KW-1185">Reference proteome</keyword>